<comment type="subcellular location">
    <subcellularLocation>
        <location evidence="1">Cell membrane</location>
        <topology evidence="1">Multi-pass membrane protein</topology>
    </subcellularLocation>
</comment>
<dbReference type="GO" id="GO:0005886">
    <property type="term" value="C:plasma membrane"/>
    <property type="evidence" value="ECO:0007669"/>
    <property type="project" value="UniProtKB-SubCell"/>
</dbReference>
<dbReference type="AlphaFoldDB" id="A0A2Y9BIL8"/>
<keyword evidence="4 7" id="KW-0812">Transmembrane</keyword>
<evidence type="ECO:0000256" key="5">
    <source>
        <dbReference type="ARBA" id="ARBA00022989"/>
    </source>
</evidence>
<evidence type="ECO:0000256" key="6">
    <source>
        <dbReference type="ARBA" id="ARBA00023136"/>
    </source>
</evidence>
<protein>
    <submittedName>
        <fullName evidence="8">Chromate transporter</fullName>
    </submittedName>
</protein>
<dbReference type="Pfam" id="PF02417">
    <property type="entry name" value="Chromate_transp"/>
    <property type="match status" value="1"/>
</dbReference>
<accession>A0A2Y9BIL8</accession>
<evidence type="ECO:0000256" key="7">
    <source>
        <dbReference type="SAM" id="Phobius"/>
    </source>
</evidence>
<dbReference type="InterPro" id="IPR052518">
    <property type="entry name" value="CHR_Transporter"/>
</dbReference>
<dbReference type="PANTHER" id="PTHR43663">
    <property type="entry name" value="CHROMATE TRANSPORT PROTEIN-RELATED"/>
    <property type="match status" value="1"/>
</dbReference>
<dbReference type="RefSeq" id="WP_109730956.1">
    <property type="nucleotide sequence ID" value="NZ_BAAACK010000018.1"/>
</dbReference>
<dbReference type="OrthoDB" id="9788907at2"/>
<keyword evidence="5 7" id="KW-1133">Transmembrane helix</keyword>
<evidence type="ECO:0000313" key="8">
    <source>
        <dbReference type="EMBL" id="PWJ29820.1"/>
    </source>
</evidence>
<evidence type="ECO:0000313" key="9">
    <source>
        <dbReference type="Proteomes" id="UP000245845"/>
    </source>
</evidence>
<dbReference type="Proteomes" id="UP000245845">
    <property type="component" value="Unassembled WGS sequence"/>
</dbReference>
<dbReference type="EMBL" id="QGDL01000005">
    <property type="protein sequence ID" value="PWJ29820.1"/>
    <property type="molecule type" value="Genomic_DNA"/>
</dbReference>
<keyword evidence="3" id="KW-1003">Cell membrane</keyword>
<gene>
    <name evidence="8" type="ORF">A8806_105122</name>
</gene>
<feature type="transmembrane region" description="Helical" evidence="7">
    <location>
        <begin position="158"/>
        <end position="179"/>
    </location>
</feature>
<comment type="caution">
    <text evidence="8">The sequence shown here is derived from an EMBL/GenBank/DDBJ whole genome shotgun (WGS) entry which is preliminary data.</text>
</comment>
<feature type="transmembrane region" description="Helical" evidence="7">
    <location>
        <begin position="6"/>
        <end position="32"/>
    </location>
</feature>
<proteinExistence type="inferred from homology"/>
<dbReference type="GO" id="GO:0015109">
    <property type="term" value="F:chromate transmembrane transporter activity"/>
    <property type="evidence" value="ECO:0007669"/>
    <property type="project" value="InterPro"/>
</dbReference>
<dbReference type="PANTHER" id="PTHR43663:SF1">
    <property type="entry name" value="CHROMATE TRANSPORTER"/>
    <property type="match status" value="1"/>
</dbReference>
<comment type="similarity">
    <text evidence="2">Belongs to the chromate ion transporter (CHR) (TC 2.A.51) family.</text>
</comment>
<evidence type="ECO:0000256" key="3">
    <source>
        <dbReference type="ARBA" id="ARBA00022475"/>
    </source>
</evidence>
<evidence type="ECO:0000256" key="1">
    <source>
        <dbReference type="ARBA" id="ARBA00004651"/>
    </source>
</evidence>
<evidence type="ECO:0000256" key="2">
    <source>
        <dbReference type="ARBA" id="ARBA00005262"/>
    </source>
</evidence>
<name>A0A2Y9BIL8_9FIRM</name>
<keyword evidence="6 7" id="KW-0472">Membrane</keyword>
<keyword evidence="9" id="KW-1185">Reference proteome</keyword>
<organism evidence="8 9">
    <name type="scientific">Faecalicatena orotica</name>
    <dbReference type="NCBI Taxonomy" id="1544"/>
    <lineage>
        <taxon>Bacteria</taxon>
        <taxon>Bacillati</taxon>
        <taxon>Bacillota</taxon>
        <taxon>Clostridia</taxon>
        <taxon>Lachnospirales</taxon>
        <taxon>Lachnospiraceae</taxon>
        <taxon>Faecalicatena</taxon>
    </lineage>
</organism>
<feature type="transmembrane region" description="Helical" evidence="7">
    <location>
        <begin position="80"/>
        <end position="105"/>
    </location>
</feature>
<dbReference type="InterPro" id="IPR003370">
    <property type="entry name" value="Chromate_transpt"/>
</dbReference>
<evidence type="ECO:0000256" key="4">
    <source>
        <dbReference type="ARBA" id="ARBA00022692"/>
    </source>
</evidence>
<reference evidence="8 9" key="1">
    <citation type="submission" date="2018-05" db="EMBL/GenBank/DDBJ databases">
        <title>The Hungate 1000. A catalogue of reference genomes from the rumen microbiome.</title>
        <authorList>
            <person name="Kelly W."/>
        </authorList>
    </citation>
    <scope>NUCLEOTIDE SEQUENCE [LARGE SCALE GENOMIC DNA]</scope>
    <source>
        <strain evidence="8 9">NLAE-zl-C242</strain>
    </source>
</reference>
<sequence>MKNRNTHLWLLAVNLFISTFTFGGGYVVVPMVRRFFVWKKRYFTEEELMDMAAVAQSAPGAIAINLSALAGYHVAGMTGVLISCIAAVLPPLLILGIVSAFYTAFISNAVAAAVLKGMEAGVAALMVDLVADMCALIIKERSLFLTMMIPAAFLANFFLHINVALILIVCCFFCIVQVFRRKRGTK</sequence>